<dbReference type="InterPro" id="IPR011989">
    <property type="entry name" value="ARM-like"/>
</dbReference>
<keyword evidence="3" id="KW-0653">Protein transport</keyword>
<reference evidence="7 8" key="1">
    <citation type="journal article" date="2017" name="Genome Biol.">
        <title>New reference genome sequences of hot pepper reveal the massive evolution of plant disease-resistance genes by retroduplication.</title>
        <authorList>
            <person name="Kim S."/>
            <person name="Park J."/>
            <person name="Yeom S.I."/>
            <person name="Kim Y.M."/>
            <person name="Seo E."/>
            <person name="Kim K.T."/>
            <person name="Kim M.S."/>
            <person name="Lee J.M."/>
            <person name="Cheong K."/>
            <person name="Shin H.S."/>
            <person name="Kim S.B."/>
            <person name="Han K."/>
            <person name="Lee J."/>
            <person name="Park M."/>
            <person name="Lee H.A."/>
            <person name="Lee H.Y."/>
            <person name="Lee Y."/>
            <person name="Oh S."/>
            <person name="Lee J.H."/>
            <person name="Choi E."/>
            <person name="Choi E."/>
            <person name="Lee S.E."/>
            <person name="Jeon J."/>
            <person name="Kim H."/>
            <person name="Choi G."/>
            <person name="Song H."/>
            <person name="Lee J."/>
            <person name="Lee S.C."/>
            <person name="Kwon J.K."/>
            <person name="Lee H.Y."/>
            <person name="Koo N."/>
            <person name="Hong Y."/>
            <person name="Kim R.W."/>
            <person name="Kang W.H."/>
            <person name="Huh J.H."/>
            <person name="Kang B.C."/>
            <person name="Yang T.J."/>
            <person name="Lee Y.H."/>
            <person name="Bennetzen J.L."/>
            <person name="Choi D."/>
        </authorList>
    </citation>
    <scope>NUCLEOTIDE SEQUENCE [LARGE SCALE GENOMIC DNA]</scope>
    <source>
        <strain evidence="8">cv. PBC81</strain>
    </source>
</reference>
<evidence type="ECO:0000256" key="3">
    <source>
        <dbReference type="ARBA" id="ARBA00022927"/>
    </source>
</evidence>
<feature type="compositionally biased region" description="Polar residues" evidence="5">
    <location>
        <begin position="142"/>
        <end position="156"/>
    </location>
</feature>
<dbReference type="InterPro" id="IPR032682">
    <property type="entry name" value="Cnd1_C"/>
</dbReference>
<dbReference type="STRING" id="33114.A0A2G2VME5"/>
<dbReference type="Gene3D" id="1.25.10.10">
    <property type="entry name" value="Leucine-rich Repeat Variant"/>
    <property type="match status" value="1"/>
</dbReference>
<comment type="caution">
    <text evidence="7">The sequence shown here is derived from an EMBL/GenBank/DDBJ whole genome shotgun (WGS) entry which is preliminary data.</text>
</comment>
<dbReference type="EMBL" id="MLFT02000011">
    <property type="protein sequence ID" value="PHT34161.1"/>
    <property type="molecule type" value="Genomic_DNA"/>
</dbReference>
<dbReference type="PANTHER" id="PTHR11134">
    <property type="entry name" value="ADAPTOR COMPLEX SUBUNIT BETA FAMILY MEMBER"/>
    <property type="match status" value="1"/>
</dbReference>
<evidence type="ECO:0000313" key="7">
    <source>
        <dbReference type="EMBL" id="PHT34161.1"/>
    </source>
</evidence>
<feature type="region of interest" description="Disordered" evidence="5">
    <location>
        <begin position="142"/>
        <end position="185"/>
    </location>
</feature>
<sequence>MGITLRPDNDPYVRKTVAICVAKIYDINAELVEDRVFLDALKDLISDNNPMVVANVVAALAKIQESSSIPIFEITSHTLSKLLTALNECTEWGQGYSDSPTPVAKSGASPPASTANARHPAARQPTEPAALVLPDLLDLGMDNSNSAIGSADQPTTPSDPPLPVVLPTSSGQGLQISAQLVRRDG</sequence>
<dbReference type="Pfam" id="PF12717">
    <property type="entry name" value="Cnd1"/>
    <property type="match status" value="1"/>
</dbReference>
<organism evidence="7 8">
    <name type="scientific">Capsicum baccatum</name>
    <name type="common">Peruvian pepper</name>
    <dbReference type="NCBI Taxonomy" id="33114"/>
    <lineage>
        <taxon>Eukaryota</taxon>
        <taxon>Viridiplantae</taxon>
        <taxon>Streptophyta</taxon>
        <taxon>Embryophyta</taxon>
        <taxon>Tracheophyta</taxon>
        <taxon>Spermatophyta</taxon>
        <taxon>Magnoliopsida</taxon>
        <taxon>eudicotyledons</taxon>
        <taxon>Gunneridae</taxon>
        <taxon>Pentapetalae</taxon>
        <taxon>asterids</taxon>
        <taxon>lamiids</taxon>
        <taxon>Solanales</taxon>
        <taxon>Solanaceae</taxon>
        <taxon>Solanoideae</taxon>
        <taxon>Capsiceae</taxon>
        <taxon>Capsicum</taxon>
    </lineage>
</organism>
<dbReference type="GO" id="GO:0016192">
    <property type="term" value="P:vesicle-mediated transport"/>
    <property type="evidence" value="ECO:0007669"/>
    <property type="project" value="InterPro"/>
</dbReference>
<dbReference type="GO" id="GO:0012505">
    <property type="term" value="C:endomembrane system"/>
    <property type="evidence" value="ECO:0007669"/>
    <property type="project" value="UniProtKB-SubCell"/>
</dbReference>
<reference evidence="8" key="2">
    <citation type="journal article" date="2017" name="J. Anim. Genet.">
        <title>Multiple reference genome sequences of hot pepper reveal the massive evolution of plant disease resistance genes by retroduplication.</title>
        <authorList>
            <person name="Kim S."/>
            <person name="Park J."/>
            <person name="Yeom S.-I."/>
            <person name="Kim Y.-M."/>
            <person name="Seo E."/>
            <person name="Kim K.-T."/>
            <person name="Kim M.-S."/>
            <person name="Lee J.M."/>
            <person name="Cheong K."/>
            <person name="Shin H.-S."/>
            <person name="Kim S.-B."/>
            <person name="Han K."/>
            <person name="Lee J."/>
            <person name="Park M."/>
            <person name="Lee H.-A."/>
            <person name="Lee H.-Y."/>
            <person name="Lee Y."/>
            <person name="Oh S."/>
            <person name="Lee J.H."/>
            <person name="Choi E."/>
            <person name="Choi E."/>
            <person name="Lee S.E."/>
            <person name="Jeon J."/>
            <person name="Kim H."/>
            <person name="Choi G."/>
            <person name="Song H."/>
            <person name="Lee J."/>
            <person name="Lee S.-C."/>
            <person name="Kwon J.-K."/>
            <person name="Lee H.-Y."/>
            <person name="Koo N."/>
            <person name="Hong Y."/>
            <person name="Kim R.W."/>
            <person name="Kang W.-H."/>
            <person name="Huh J.H."/>
            <person name="Kang B.-C."/>
            <person name="Yang T.-J."/>
            <person name="Lee Y.-H."/>
            <person name="Bennetzen J.L."/>
            <person name="Choi D."/>
        </authorList>
    </citation>
    <scope>NUCLEOTIDE SEQUENCE [LARGE SCALE GENOMIC DNA]</scope>
    <source>
        <strain evidence="8">cv. PBC81</strain>
    </source>
</reference>
<dbReference type="InterPro" id="IPR016024">
    <property type="entry name" value="ARM-type_fold"/>
</dbReference>
<feature type="compositionally biased region" description="Polar residues" evidence="5">
    <location>
        <begin position="167"/>
        <end position="178"/>
    </location>
</feature>
<evidence type="ECO:0000256" key="5">
    <source>
        <dbReference type="SAM" id="MobiDB-lite"/>
    </source>
</evidence>
<evidence type="ECO:0000259" key="6">
    <source>
        <dbReference type="Pfam" id="PF12717"/>
    </source>
</evidence>
<dbReference type="AlphaFoldDB" id="A0A2G2VME5"/>
<protein>
    <submittedName>
        <fullName evidence="7">Beta-adaptin-like protein C</fullName>
    </submittedName>
</protein>
<keyword evidence="4" id="KW-0472">Membrane</keyword>
<comment type="subcellular location">
    <subcellularLocation>
        <location evidence="1">Endomembrane system</location>
    </subcellularLocation>
</comment>
<feature type="domain" description="Condensin complex subunit 1 C-terminal" evidence="6">
    <location>
        <begin position="8"/>
        <end position="96"/>
    </location>
</feature>
<evidence type="ECO:0000256" key="2">
    <source>
        <dbReference type="ARBA" id="ARBA00022448"/>
    </source>
</evidence>
<evidence type="ECO:0000313" key="8">
    <source>
        <dbReference type="Proteomes" id="UP000224567"/>
    </source>
</evidence>
<keyword evidence="2" id="KW-0813">Transport</keyword>
<dbReference type="InterPro" id="IPR026739">
    <property type="entry name" value="AP_beta"/>
</dbReference>
<evidence type="ECO:0000256" key="1">
    <source>
        <dbReference type="ARBA" id="ARBA00004308"/>
    </source>
</evidence>
<gene>
    <name evidence="7" type="ORF">CQW23_25961</name>
</gene>
<keyword evidence="8" id="KW-1185">Reference proteome</keyword>
<dbReference type="OrthoDB" id="1711310at2759"/>
<proteinExistence type="predicted"/>
<accession>A0A2G2VME5</accession>
<evidence type="ECO:0000256" key="4">
    <source>
        <dbReference type="ARBA" id="ARBA00023136"/>
    </source>
</evidence>
<dbReference type="GO" id="GO:0015031">
    <property type="term" value="P:protein transport"/>
    <property type="evidence" value="ECO:0007669"/>
    <property type="project" value="UniProtKB-KW"/>
</dbReference>
<feature type="region of interest" description="Disordered" evidence="5">
    <location>
        <begin position="95"/>
        <end position="128"/>
    </location>
</feature>
<name>A0A2G2VME5_CAPBA</name>
<dbReference type="SUPFAM" id="SSF48371">
    <property type="entry name" value="ARM repeat"/>
    <property type="match status" value="1"/>
</dbReference>
<dbReference type="Proteomes" id="UP000224567">
    <property type="component" value="Unassembled WGS sequence"/>
</dbReference>